<evidence type="ECO:0000313" key="2">
    <source>
        <dbReference type="EMBL" id="GHA93971.1"/>
    </source>
</evidence>
<dbReference type="Proteomes" id="UP000599437">
    <property type="component" value="Unassembled WGS sequence"/>
</dbReference>
<dbReference type="EMBL" id="BMVO01000003">
    <property type="protein sequence ID" value="GHA93971.1"/>
    <property type="molecule type" value="Genomic_DNA"/>
</dbReference>
<evidence type="ECO:0000256" key="1">
    <source>
        <dbReference type="SAM" id="MobiDB-lite"/>
    </source>
</evidence>
<name>A0ABQ3DHM7_9ACTN</name>
<accession>A0ABQ3DHM7</accession>
<comment type="caution">
    <text evidence="2">The sequence shown here is derived from an EMBL/GenBank/DDBJ whole genome shotgun (WGS) entry which is preliminary data.</text>
</comment>
<proteinExistence type="predicted"/>
<gene>
    <name evidence="2" type="ORF">GCM10010346_15850</name>
</gene>
<dbReference type="RefSeq" id="WP_138895137.1">
    <property type="nucleotide sequence ID" value="NZ_BMVO01000003.1"/>
</dbReference>
<sequence>MSRALQVRAAAVSARREYCRCTTVRNYRYPEAADKLGCKEGWLRDHISSLPHQRIGEAAVFCECELAIIQALCSVMPTTVELALTQAEAAPTSAENPAANLRTIRPAQGRKRGA</sequence>
<keyword evidence="3" id="KW-1185">Reference proteome</keyword>
<evidence type="ECO:0000313" key="3">
    <source>
        <dbReference type="Proteomes" id="UP000599437"/>
    </source>
</evidence>
<feature type="region of interest" description="Disordered" evidence="1">
    <location>
        <begin position="88"/>
        <end position="114"/>
    </location>
</feature>
<reference evidence="3" key="1">
    <citation type="journal article" date="2019" name="Int. J. Syst. Evol. Microbiol.">
        <title>The Global Catalogue of Microorganisms (GCM) 10K type strain sequencing project: providing services to taxonomists for standard genome sequencing and annotation.</title>
        <authorList>
            <consortium name="The Broad Institute Genomics Platform"/>
            <consortium name="The Broad Institute Genome Sequencing Center for Infectious Disease"/>
            <person name="Wu L."/>
            <person name="Ma J."/>
        </authorList>
    </citation>
    <scope>NUCLEOTIDE SEQUENCE [LARGE SCALE GENOMIC DNA]</scope>
    <source>
        <strain evidence="3">JCM 4737</strain>
    </source>
</reference>
<organism evidence="2 3">
    <name type="scientific">Streptomyces chryseus</name>
    <dbReference type="NCBI Taxonomy" id="68186"/>
    <lineage>
        <taxon>Bacteria</taxon>
        <taxon>Bacillati</taxon>
        <taxon>Actinomycetota</taxon>
        <taxon>Actinomycetes</taxon>
        <taxon>Kitasatosporales</taxon>
        <taxon>Streptomycetaceae</taxon>
        <taxon>Streptomyces</taxon>
    </lineage>
</organism>
<protein>
    <submittedName>
        <fullName evidence="2">Uncharacterized protein</fullName>
    </submittedName>
</protein>